<dbReference type="EMBL" id="CP012836">
    <property type="protein sequence ID" value="AMQ57204.1"/>
    <property type="molecule type" value="Genomic_DNA"/>
</dbReference>
<evidence type="ECO:0000313" key="2">
    <source>
        <dbReference type="Proteomes" id="UP000073816"/>
    </source>
</evidence>
<evidence type="ECO:0000313" key="1">
    <source>
        <dbReference type="EMBL" id="AMQ57204.1"/>
    </source>
</evidence>
<protein>
    <recommendedName>
        <fullName evidence="3">Bifunctional isocitrate dehydrogenase kinase/phosphatase</fullName>
    </recommendedName>
</protein>
<name>A0A142EPZ9_9BACT</name>
<dbReference type="STRING" id="1727163.AO498_12220"/>
<reference evidence="1 2" key="2">
    <citation type="journal article" date="2016" name="Genome Announc.">
        <title>Complete Genome Sequence of Algoriphagus sp. Strain M8-2, Isolated from a Brackish Lake.</title>
        <authorList>
            <person name="Muraguchi Y."/>
            <person name="Kushimoto K."/>
            <person name="Ohtsubo Y."/>
            <person name="Suzuki T."/>
            <person name="Dohra H."/>
            <person name="Kimbara K."/>
            <person name="Shintani M."/>
        </authorList>
    </citation>
    <scope>NUCLEOTIDE SEQUENCE [LARGE SCALE GENOMIC DNA]</scope>
    <source>
        <strain evidence="1 2">M8-2</strain>
    </source>
</reference>
<keyword evidence="2" id="KW-1185">Reference proteome</keyword>
<reference evidence="2" key="1">
    <citation type="submission" date="2015-09" db="EMBL/GenBank/DDBJ databases">
        <title>Complete sequence of Algoriphagus sp. M8-2.</title>
        <authorList>
            <person name="Shintani M."/>
        </authorList>
    </citation>
    <scope>NUCLEOTIDE SEQUENCE [LARGE SCALE GENOMIC DNA]</scope>
    <source>
        <strain evidence="2">M8-2</strain>
    </source>
</reference>
<dbReference type="OrthoDB" id="822152at2"/>
<dbReference type="KEGG" id="alm:AO498_12220"/>
<sequence>MKYLRSSVIALFGALIILSSCDSGDISSEEKVNEIDVNEAEIEILKQKITLGLDQKASWKKHWESSVGAFSGDDFNWVLTDSIDPMEMPESNPILDGDPLKQFQFNQPEGNGTIDIYSYKVEAQESLDKPFLNPDSEVVWYRKDGMKERLLFMGPSGMFEDAMWMSPSEFLVLGYFQEEEGFRPMIWLIDLEDHTMSQFSLQKVSPSYETVSYLNKRLTSVQLENEF</sequence>
<gene>
    <name evidence="1" type="ORF">AO498_12220</name>
</gene>
<organism evidence="1 2">
    <name type="scientific">Algoriphagus sanaruensis</name>
    <dbReference type="NCBI Taxonomy" id="1727163"/>
    <lineage>
        <taxon>Bacteria</taxon>
        <taxon>Pseudomonadati</taxon>
        <taxon>Bacteroidota</taxon>
        <taxon>Cytophagia</taxon>
        <taxon>Cytophagales</taxon>
        <taxon>Cyclobacteriaceae</taxon>
        <taxon>Algoriphagus</taxon>
    </lineage>
</organism>
<dbReference type="Proteomes" id="UP000073816">
    <property type="component" value="Chromosome"/>
</dbReference>
<proteinExistence type="predicted"/>
<dbReference type="RefSeq" id="WP_067548007.1">
    <property type="nucleotide sequence ID" value="NZ_CP012836.1"/>
</dbReference>
<dbReference type="AlphaFoldDB" id="A0A142EPZ9"/>
<dbReference type="PATRIC" id="fig|1727163.4.peg.2552"/>
<dbReference type="PROSITE" id="PS51257">
    <property type="entry name" value="PROKAR_LIPOPROTEIN"/>
    <property type="match status" value="1"/>
</dbReference>
<accession>A0A142EPZ9</accession>
<evidence type="ECO:0008006" key="3">
    <source>
        <dbReference type="Google" id="ProtNLM"/>
    </source>
</evidence>